<feature type="transmembrane region" description="Helical" evidence="1">
    <location>
        <begin position="12"/>
        <end position="31"/>
    </location>
</feature>
<dbReference type="RefSeq" id="WP_011449727.1">
    <property type="nucleotide sequence ID" value="NC_007796.1"/>
</dbReference>
<dbReference type="EnsemblBacteria" id="ABD42471">
    <property type="protein sequence ID" value="ABD42471"/>
    <property type="gene ID" value="Mhun_2776"/>
</dbReference>
<proteinExistence type="predicted"/>
<evidence type="ECO:0000256" key="1">
    <source>
        <dbReference type="SAM" id="Phobius"/>
    </source>
</evidence>
<dbReference type="KEGG" id="mhu:Mhun_2776"/>
<dbReference type="HOGENOM" id="CLU_2230384_0_0_2"/>
<gene>
    <name evidence="2" type="ordered locus">Mhun_2776</name>
</gene>
<sequence>MNNEADYPGKGIVLFLTTFILIAVFVSGIPADPASGGDAVIPPFGWVQVPKLVCDTCTENPMALLYNYSNISVTRQYPTFLRKKVADCDKKQVTGRDPGIFLSSQ</sequence>
<keyword evidence="1" id="KW-0812">Transmembrane</keyword>
<protein>
    <submittedName>
        <fullName evidence="2">Uncharacterized protein</fullName>
    </submittedName>
</protein>
<name>Q2FTT2_METHJ</name>
<organism evidence="2 3">
    <name type="scientific">Methanospirillum hungatei JF-1 (strain ATCC 27890 / DSM 864 / NBRC 100397 / JF-1)</name>
    <dbReference type="NCBI Taxonomy" id="323259"/>
    <lineage>
        <taxon>Archaea</taxon>
        <taxon>Methanobacteriati</taxon>
        <taxon>Methanobacteriota</taxon>
        <taxon>Stenosarchaea group</taxon>
        <taxon>Methanomicrobia</taxon>
        <taxon>Methanomicrobiales</taxon>
        <taxon>Methanospirillaceae</taxon>
        <taxon>Methanospirillum</taxon>
    </lineage>
</organism>
<evidence type="ECO:0000313" key="2">
    <source>
        <dbReference type="EMBL" id="ABD42471.1"/>
    </source>
</evidence>
<keyword evidence="1" id="KW-0472">Membrane</keyword>
<accession>Q2FTT2</accession>
<reference evidence="3" key="1">
    <citation type="journal article" date="2016" name="Stand. Genomic Sci.">
        <title>Complete genome sequence of Methanospirillum hungatei type strain JF1.</title>
        <authorList>
            <person name="Gunsalus R.P."/>
            <person name="Cook L.E."/>
            <person name="Crable B."/>
            <person name="Rohlin L."/>
            <person name="McDonald E."/>
            <person name="Mouttaki H."/>
            <person name="Sieber J.R."/>
            <person name="Poweleit N."/>
            <person name="Zhou H."/>
            <person name="Lapidus A.L."/>
            <person name="Daligault H.E."/>
            <person name="Land M."/>
            <person name="Gilna P."/>
            <person name="Ivanova N."/>
            <person name="Kyrpides N."/>
            <person name="Culley D.E."/>
            <person name="McInerney M.J."/>
        </authorList>
    </citation>
    <scope>NUCLEOTIDE SEQUENCE [LARGE SCALE GENOMIC DNA]</scope>
    <source>
        <strain evidence="3">ATCC 27890 / DSM 864 / NBRC 100397 / JF-1</strain>
    </source>
</reference>
<dbReference type="EMBL" id="CP000254">
    <property type="protein sequence ID" value="ABD42471.1"/>
    <property type="molecule type" value="Genomic_DNA"/>
</dbReference>
<keyword evidence="3" id="KW-1185">Reference proteome</keyword>
<dbReference type="AlphaFoldDB" id="Q2FTT2"/>
<dbReference type="InParanoid" id="Q2FTT2"/>
<keyword evidence="1" id="KW-1133">Transmembrane helix</keyword>
<dbReference type="GeneID" id="3922645"/>
<dbReference type="Proteomes" id="UP000001941">
    <property type="component" value="Chromosome"/>
</dbReference>
<evidence type="ECO:0000313" key="3">
    <source>
        <dbReference type="Proteomes" id="UP000001941"/>
    </source>
</evidence>